<protein>
    <submittedName>
        <fullName evidence="1">Prohead core protein</fullName>
    </submittedName>
</protein>
<gene>
    <name evidence="1" type="ORF">EA686_27790</name>
</gene>
<evidence type="ECO:0000313" key="2">
    <source>
        <dbReference type="Proteomes" id="UP000280073"/>
    </source>
</evidence>
<dbReference type="Proteomes" id="UP000280073">
    <property type="component" value="Unassembled WGS sequence"/>
</dbReference>
<accession>A0A3R9RSW0</accession>
<evidence type="ECO:0000313" key="1">
    <source>
        <dbReference type="EMBL" id="RSR20186.1"/>
    </source>
</evidence>
<name>A0A3R9RSW0_ACIBA</name>
<sequence length="41" mass="5009">KKKEYKTVNLKSDKKWLKEDRPDLYKLLEAFVRKKSTTSHK</sequence>
<proteinExistence type="predicted"/>
<organism evidence="1 2">
    <name type="scientific">Acinetobacter baumannii</name>
    <dbReference type="NCBI Taxonomy" id="470"/>
    <lineage>
        <taxon>Bacteria</taxon>
        <taxon>Pseudomonadati</taxon>
        <taxon>Pseudomonadota</taxon>
        <taxon>Gammaproteobacteria</taxon>
        <taxon>Moraxellales</taxon>
        <taxon>Moraxellaceae</taxon>
        <taxon>Acinetobacter</taxon>
        <taxon>Acinetobacter calcoaceticus/baumannii complex</taxon>
    </lineage>
</organism>
<reference evidence="1 2" key="1">
    <citation type="submission" date="2018-10" db="EMBL/GenBank/DDBJ databases">
        <title>GWAS and RNA-Seq identify cryptic mechanisms of antimicrobial resistance in Acinetobacter baumannii.</title>
        <authorList>
            <person name="Sahl J.W."/>
        </authorList>
    </citation>
    <scope>NUCLEOTIDE SEQUENCE [LARGE SCALE GENOMIC DNA]</scope>
    <source>
        <strain evidence="1 2">TG28175</strain>
    </source>
</reference>
<dbReference type="AlphaFoldDB" id="A0A3R9RSW0"/>
<comment type="caution">
    <text evidence="1">The sequence shown here is derived from an EMBL/GenBank/DDBJ whole genome shotgun (WGS) entry which is preliminary data.</text>
</comment>
<feature type="non-terminal residue" evidence="1">
    <location>
        <position position="1"/>
    </location>
</feature>
<dbReference type="EMBL" id="RFDI01002394">
    <property type="protein sequence ID" value="RSR20186.1"/>
    <property type="molecule type" value="Genomic_DNA"/>
</dbReference>